<dbReference type="RefSeq" id="WP_103790252.1">
    <property type="nucleotide sequence ID" value="NZ_PQVF01000013.1"/>
</dbReference>
<reference evidence="2 3" key="1">
    <citation type="submission" date="2018-01" db="EMBL/GenBank/DDBJ databases">
        <authorList>
            <person name="Gaut B.S."/>
            <person name="Morton B.R."/>
            <person name="Clegg M.T."/>
            <person name="Duvall M.R."/>
        </authorList>
    </citation>
    <scope>NUCLEOTIDE SEQUENCE [LARGE SCALE GENOMIC DNA]</scope>
    <source>
        <strain evidence="2 3">HR-AV</strain>
    </source>
</reference>
<feature type="transmembrane region" description="Helical" evidence="1">
    <location>
        <begin position="279"/>
        <end position="303"/>
    </location>
</feature>
<feature type="transmembrane region" description="Helical" evidence="1">
    <location>
        <begin position="12"/>
        <end position="35"/>
    </location>
</feature>
<proteinExistence type="predicted"/>
<keyword evidence="1" id="KW-0472">Membrane</keyword>
<keyword evidence="1" id="KW-0812">Transmembrane</keyword>
<dbReference type="SUPFAM" id="SSF81442">
    <property type="entry name" value="Cytochrome c oxidase subunit I-like"/>
    <property type="match status" value="1"/>
</dbReference>
<organism evidence="2 3">
    <name type="scientific">Solitalea longa</name>
    <dbReference type="NCBI Taxonomy" id="2079460"/>
    <lineage>
        <taxon>Bacteria</taxon>
        <taxon>Pseudomonadati</taxon>
        <taxon>Bacteroidota</taxon>
        <taxon>Sphingobacteriia</taxon>
        <taxon>Sphingobacteriales</taxon>
        <taxon>Sphingobacteriaceae</taxon>
        <taxon>Solitalea</taxon>
    </lineage>
</organism>
<feature type="transmembrane region" description="Helical" evidence="1">
    <location>
        <begin position="223"/>
        <end position="240"/>
    </location>
</feature>
<name>A0A2S4ZXT7_9SPHI</name>
<sequence>MTHIISNKTVSARMISAHFVAGGLAYLIVCVLLISSGDAFAGHFFHPQLLAMVHLAALGWITMIIIGSIYQIVPVILNVDLFSTKLAVYTFISLIIGIAGLSCTFLHFITGIIMQVSAVVLLTSLVSFCVNIWFTASKNKKENIQSDFILTSLLWLLVTVILGTLLVFNLSYAFLPEEHLHYLKLHAHIGFGGWFILLVMGVLSKLAPMFLLSKPTTEKPLKISWYLVNLAISLFLIDMLFNKGSLGIVCWVIFAFGIGAYAIFIISVWKNRLRRKVDLILHVTYKILPVIFVALAIGLILLICQPDQTFLNLCKVYGTLVLGGFLTGLILAQTFKILPYLVWLEKYEKKAVLEKVPQPHDLYHATWLKLQFAFFIPGLVMLIMGIIIKTEMLIIVGSAAMLISAVFYNLNIFRLICVKPN</sequence>
<keyword evidence="3" id="KW-1185">Reference proteome</keyword>
<feature type="transmembrane region" description="Helical" evidence="1">
    <location>
        <begin position="86"/>
        <end position="109"/>
    </location>
</feature>
<feature type="transmembrane region" description="Helical" evidence="1">
    <location>
        <begin position="55"/>
        <end position="79"/>
    </location>
</feature>
<feature type="transmembrane region" description="Helical" evidence="1">
    <location>
        <begin position="394"/>
        <end position="417"/>
    </location>
</feature>
<feature type="transmembrane region" description="Helical" evidence="1">
    <location>
        <begin position="365"/>
        <end position="388"/>
    </location>
</feature>
<gene>
    <name evidence="2" type="ORF">C3K47_16415</name>
</gene>
<evidence type="ECO:0000313" key="2">
    <source>
        <dbReference type="EMBL" id="POY35164.1"/>
    </source>
</evidence>
<dbReference type="Gene3D" id="1.20.210.10">
    <property type="entry name" value="Cytochrome c oxidase-like, subunit I domain"/>
    <property type="match status" value="1"/>
</dbReference>
<keyword evidence="1" id="KW-1133">Transmembrane helix</keyword>
<evidence type="ECO:0008006" key="4">
    <source>
        <dbReference type="Google" id="ProtNLM"/>
    </source>
</evidence>
<comment type="caution">
    <text evidence="2">The sequence shown here is derived from an EMBL/GenBank/DDBJ whole genome shotgun (WGS) entry which is preliminary data.</text>
</comment>
<dbReference type="InterPro" id="IPR036927">
    <property type="entry name" value="Cyt_c_oxase-like_su1_sf"/>
</dbReference>
<protein>
    <recommendedName>
        <fullName evidence="4">Cytochrome C oxidase subunit I</fullName>
    </recommendedName>
</protein>
<dbReference type="AlphaFoldDB" id="A0A2S4ZXT7"/>
<evidence type="ECO:0000256" key="1">
    <source>
        <dbReference type="SAM" id="Phobius"/>
    </source>
</evidence>
<dbReference type="OrthoDB" id="5245199at2"/>
<dbReference type="EMBL" id="PQVF01000013">
    <property type="protein sequence ID" value="POY35164.1"/>
    <property type="molecule type" value="Genomic_DNA"/>
</dbReference>
<feature type="transmembrane region" description="Helical" evidence="1">
    <location>
        <begin position="323"/>
        <end position="344"/>
    </location>
</feature>
<feature type="transmembrane region" description="Helical" evidence="1">
    <location>
        <begin position="148"/>
        <end position="175"/>
    </location>
</feature>
<feature type="transmembrane region" description="Helical" evidence="1">
    <location>
        <begin position="246"/>
        <end position="267"/>
    </location>
</feature>
<dbReference type="Proteomes" id="UP000236893">
    <property type="component" value="Unassembled WGS sequence"/>
</dbReference>
<evidence type="ECO:0000313" key="3">
    <source>
        <dbReference type="Proteomes" id="UP000236893"/>
    </source>
</evidence>
<feature type="transmembrane region" description="Helical" evidence="1">
    <location>
        <begin position="115"/>
        <end position="136"/>
    </location>
</feature>
<accession>A0A2S4ZXT7</accession>
<feature type="transmembrane region" description="Helical" evidence="1">
    <location>
        <begin position="187"/>
        <end position="211"/>
    </location>
</feature>